<keyword evidence="4" id="KW-0677">Repeat</keyword>
<evidence type="ECO:0000313" key="9">
    <source>
        <dbReference type="EMBL" id="KQJ91959.1"/>
    </source>
</evidence>
<evidence type="ECO:0000256" key="4">
    <source>
        <dbReference type="ARBA" id="ARBA00022737"/>
    </source>
</evidence>
<feature type="domain" description="C2" evidence="8">
    <location>
        <begin position="487"/>
        <end position="613"/>
    </location>
</feature>
<dbReference type="EMBL" id="CM000883">
    <property type="protein sequence ID" value="KQJ91959.1"/>
    <property type="molecule type" value="Genomic_DNA"/>
</dbReference>
<comment type="similarity">
    <text evidence="2">Belongs to the MCTP family.</text>
</comment>
<dbReference type="Pfam" id="PF00168">
    <property type="entry name" value="C2"/>
    <property type="match status" value="4"/>
</dbReference>
<evidence type="ECO:0000256" key="5">
    <source>
        <dbReference type="ARBA" id="ARBA00022989"/>
    </source>
</evidence>
<feature type="transmembrane region" description="Helical" evidence="7">
    <location>
        <begin position="743"/>
        <end position="769"/>
    </location>
</feature>
<dbReference type="FunFam" id="2.60.40.150:FF:000090">
    <property type="entry name" value="C2 domain-containing protein"/>
    <property type="match status" value="1"/>
</dbReference>
<dbReference type="GeneID" id="100836998"/>
<dbReference type="Proteomes" id="UP000008810">
    <property type="component" value="Chromosome 4"/>
</dbReference>
<organism evidence="10">
    <name type="scientific">Brachypodium distachyon</name>
    <name type="common">Purple false brome</name>
    <name type="synonym">Trachynia distachya</name>
    <dbReference type="NCBI Taxonomy" id="15368"/>
    <lineage>
        <taxon>Eukaryota</taxon>
        <taxon>Viridiplantae</taxon>
        <taxon>Streptophyta</taxon>
        <taxon>Embryophyta</taxon>
        <taxon>Tracheophyta</taxon>
        <taxon>Spermatophyta</taxon>
        <taxon>Magnoliopsida</taxon>
        <taxon>Liliopsida</taxon>
        <taxon>Poales</taxon>
        <taxon>Poaceae</taxon>
        <taxon>BOP clade</taxon>
        <taxon>Pooideae</taxon>
        <taxon>Stipodae</taxon>
        <taxon>Brachypodieae</taxon>
        <taxon>Brachypodium</taxon>
    </lineage>
</organism>
<dbReference type="EMBL" id="CM000883">
    <property type="protein sequence ID" value="PNT65340.1"/>
    <property type="molecule type" value="Genomic_DNA"/>
</dbReference>
<feature type="domain" description="C2" evidence="8">
    <location>
        <begin position="161"/>
        <end position="281"/>
    </location>
</feature>
<dbReference type="RefSeq" id="XP_010238644.1">
    <property type="nucleotide sequence ID" value="XM_010240342.3"/>
</dbReference>
<evidence type="ECO:0000256" key="2">
    <source>
        <dbReference type="ARBA" id="ARBA00007923"/>
    </source>
</evidence>
<evidence type="ECO:0000259" key="8">
    <source>
        <dbReference type="PROSITE" id="PS50004"/>
    </source>
</evidence>
<reference evidence="9 10" key="1">
    <citation type="journal article" date="2010" name="Nature">
        <title>Genome sequencing and analysis of the model grass Brachypodium distachyon.</title>
        <authorList>
            <consortium name="International Brachypodium Initiative"/>
        </authorList>
    </citation>
    <scope>NUCLEOTIDE SEQUENCE [LARGE SCALE GENOMIC DNA]</scope>
    <source>
        <strain evidence="9">Bd21</strain>
        <strain evidence="10">cv. Bd21</strain>
    </source>
</reference>
<evidence type="ECO:0000313" key="11">
    <source>
        <dbReference type="Proteomes" id="UP000008810"/>
    </source>
</evidence>
<dbReference type="OMA" id="RWIRTRT"/>
<feature type="domain" description="C2" evidence="8">
    <location>
        <begin position="318"/>
        <end position="440"/>
    </location>
</feature>
<evidence type="ECO:0000256" key="1">
    <source>
        <dbReference type="ARBA" id="ARBA00004141"/>
    </source>
</evidence>
<reference evidence="9" key="2">
    <citation type="submission" date="2017-06" db="EMBL/GenBank/DDBJ databases">
        <title>WGS assembly of Brachypodium distachyon.</title>
        <authorList>
            <consortium name="The International Brachypodium Initiative"/>
            <person name="Lucas S."/>
            <person name="Harmon-Smith M."/>
            <person name="Lail K."/>
            <person name="Tice H."/>
            <person name="Grimwood J."/>
            <person name="Bruce D."/>
            <person name="Barry K."/>
            <person name="Shu S."/>
            <person name="Lindquist E."/>
            <person name="Wang M."/>
            <person name="Pitluck S."/>
            <person name="Vogel J.P."/>
            <person name="Garvin D.F."/>
            <person name="Mockler T.C."/>
            <person name="Schmutz J."/>
            <person name="Rokhsar D."/>
            <person name="Bevan M.W."/>
        </authorList>
    </citation>
    <scope>NUCLEOTIDE SEQUENCE</scope>
    <source>
        <strain evidence="9">Bd21</strain>
    </source>
</reference>
<dbReference type="InterPro" id="IPR047259">
    <property type="entry name" value="QUIRKY-like"/>
</dbReference>
<dbReference type="PROSITE" id="PS50004">
    <property type="entry name" value="C2"/>
    <property type="match status" value="4"/>
</dbReference>
<dbReference type="EnsemblPlants" id="PNT65339">
    <property type="protein sequence ID" value="PNT65339"/>
    <property type="gene ID" value="BRADI_4g40830v3"/>
</dbReference>
<evidence type="ECO:0000256" key="7">
    <source>
        <dbReference type="SAM" id="Phobius"/>
    </source>
</evidence>
<dbReference type="STRING" id="15368.I1ITT6"/>
<gene>
    <name evidence="10" type="primary">LOC100836998</name>
    <name evidence="9" type="ORF">BRADI_4g40830v3</name>
</gene>
<keyword evidence="6 7" id="KW-0472">Membrane</keyword>
<dbReference type="PANTHER" id="PTHR31425">
    <property type="entry name" value="PHOSPHORIBOSYLANTHRANILATE TRANSFERASE ISOFORM 1"/>
    <property type="match status" value="1"/>
</dbReference>
<dbReference type="InterPro" id="IPR047255">
    <property type="entry name" value="C2D_MCTP_PRT_plant"/>
</dbReference>
<dbReference type="EnsemblPlants" id="KQJ91959">
    <property type="protein sequence ID" value="KQJ91959"/>
    <property type="gene ID" value="BRADI_4g40830v3"/>
</dbReference>
<dbReference type="KEGG" id="bdi:100836998"/>
<feature type="domain" description="C2" evidence="8">
    <location>
        <begin position="1"/>
        <end position="106"/>
    </location>
</feature>
<dbReference type="InterPro" id="IPR035892">
    <property type="entry name" value="C2_domain_sf"/>
</dbReference>
<evidence type="ECO:0000256" key="6">
    <source>
        <dbReference type="ARBA" id="ARBA00023136"/>
    </source>
</evidence>
<dbReference type="AlphaFoldDB" id="I1ITT6"/>
<dbReference type="RefSeq" id="XP_024310779.1">
    <property type="nucleotide sequence ID" value="XM_024455011.1"/>
</dbReference>
<sequence length="917" mass="104091">MVSYTLVVDVVSANGLSGSHDSLNLCVELRFAGQRATTSVKNKDCRPVWNETFRFSALDKDKVGYGTLEAYVYNIVTAGRKSLLGRVRLSGSVVPDSSADVAAGPYPLRGGIFPRSKGTLHLKVVLENETPIATSDPLLAVIPSSFFTIGNRECATPVDAAVKEITPSFQHGMIVELMPYVFVHVVKARHLAGADARGRLDRYVEVKVGDYGGTTEYMDMEQNAEWNATFAFSKLEMDQNQLAMVYVIVKNTDMARDDSVGMVWFDVNNIPRRTPQSHEPLLPEWYPLRDESGTSTEGELLLKVWRGSQADEAFPDAFKTDSRIGPQVYHLPRLWYLRIQIIEFKCVAVAGRAKVVELDVTIAHGVQHRITKKVKKPLGHHVWNQEFMLVVAEPFEDGVQISVRAHVGPRSRHVIMGEVTIPLETCQRQVEGRHIKSQWFDLQMPRQAHDVHGGRSRDDEFAASSCHIRLTSCLEGGYHVLYDSTYFVDDYRPSAMEIPDPPTVGLLEIGILGAKGLHPRKRINGSSTLHPYCVAKYGRRWIRTRTINNSCNPVFNEQYNWDVYDTSAVLTIGVFDNAQLQGYSSEEDKSVKIGKVRIRLSDLQPGRTYAHSYPLLVLRPKGLKNMGELHLAVRFSGESILKMVRMYSNPKLPEMHYKHPISVMQLDYLRHHALGIVAARFSRMEPPLWKEAVEYMCDVSGHMWSLRKSKANFYRIMGAFSFFFRFIKWFHGVCLWKNPATTLLVHAIFAMLVLYPQLILPAVLLYVFFITVRNYRHRPTYPPHVDTKLSYSEGAHPDELDEEFDTFPTSRSLDLVRMRYDRLRSIAGRVQTVIGDVATQIERIQALASWRDTTATAIFGLFTLVAAIVIFFTPWRVLVAIAGLYTMRPPMLRRYSVMPSFFANFFLRLPQKTDSLQ</sequence>
<dbReference type="Pfam" id="PF08372">
    <property type="entry name" value="PRT_C"/>
    <property type="match status" value="1"/>
</dbReference>
<feature type="transmembrane region" description="Helical" evidence="7">
    <location>
        <begin position="853"/>
        <end position="872"/>
    </location>
</feature>
<dbReference type="PANTHER" id="PTHR31425:SF20">
    <property type="entry name" value="C2 DOMAIN-CONTAINING PROTEIN"/>
    <property type="match status" value="1"/>
</dbReference>
<name>I1ITT6_BRADI</name>
<dbReference type="HOGENOM" id="CLU_003762_1_0_1"/>
<dbReference type="GO" id="GO:0016020">
    <property type="term" value="C:membrane"/>
    <property type="evidence" value="ECO:0007669"/>
    <property type="project" value="UniProtKB-SubCell"/>
</dbReference>
<dbReference type="InterPro" id="IPR013583">
    <property type="entry name" value="MCTP_C"/>
</dbReference>
<keyword evidence="5 7" id="KW-1133">Transmembrane helix</keyword>
<accession>I1ITT6</accession>
<reference evidence="10" key="3">
    <citation type="submission" date="2018-08" db="UniProtKB">
        <authorList>
            <consortium name="EnsemblPlants"/>
        </authorList>
    </citation>
    <scope>IDENTIFICATION</scope>
    <source>
        <strain evidence="10">cv. Bd21</strain>
    </source>
</reference>
<dbReference type="Gramene" id="PNT65339">
    <property type="protein sequence ID" value="PNT65339"/>
    <property type="gene ID" value="BRADI_4g40830v3"/>
</dbReference>
<dbReference type="Gramene" id="PNT65340">
    <property type="protein sequence ID" value="PNT65340"/>
    <property type="gene ID" value="BRADI_4g40830v3"/>
</dbReference>
<protein>
    <recommendedName>
        <fullName evidence="8">C2 domain-containing protein</fullName>
    </recommendedName>
</protein>
<dbReference type="InterPro" id="IPR000008">
    <property type="entry name" value="C2_dom"/>
</dbReference>
<keyword evidence="3 7" id="KW-0812">Transmembrane</keyword>
<dbReference type="Gramene" id="KQJ91959">
    <property type="protein sequence ID" value="KQJ91959"/>
    <property type="gene ID" value="BRADI_4g40830v3"/>
</dbReference>
<dbReference type="Gene3D" id="2.60.40.150">
    <property type="entry name" value="C2 domain"/>
    <property type="match status" value="4"/>
</dbReference>
<dbReference type="EMBL" id="CM000883">
    <property type="protein sequence ID" value="PNT65339.1"/>
    <property type="molecule type" value="Genomic_DNA"/>
</dbReference>
<dbReference type="eggNOG" id="ENOG502QR9H">
    <property type="taxonomic scope" value="Eukaryota"/>
</dbReference>
<dbReference type="EnsemblPlants" id="PNT65340">
    <property type="protein sequence ID" value="PNT65340"/>
    <property type="gene ID" value="BRADI_4g40830v3"/>
</dbReference>
<evidence type="ECO:0000256" key="3">
    <source>
        <dbReference type="ARBA" id="ARBA00022692"/>
    </source>
</evidence>
<evidence type="ECO:0000313" key="10">
    <source>
        <dbReference type="EnsemblPlants" id="PNT65340"/>
    </source>
</evidence>
<dbReference type="SUPFAM" id="SSF49562">
    <property type="entry name" value="C2 domain (Calcium/lipid-binding domain, CaLB)"/>
    <property type="match status" value="4"/>
</dbReference>
<keyword evidence="11" id="KW-1185">Reference proteome</keyword>
<dbReference type="SMART" id="SM00239">
    <property type="entry name" value="C2"/>
    <property type="match status" value="4"/>
</dbReference>
<proteinExistence type="inferred from homology"/>
<dbReference type="OrthoDB" id="5973539at2759"/>
<comment type="subcellular location">
    <subcellularLocation>
        <location evidence="1">Membrane</location>
        <topology evidence="1">Multi-pass membrane protein</topology>
    </subcellularLocation>
</comment>
<dbReference type="RefSeq" id="XP_010238643.1">
    <property type="nucleotide sequence ID" value="XM_010240341.3"/>
</dbReference>
<dbReference type="CDD" id="cd08379">
    <property type="entry name" value="C2D_MCTP_PRT_plant"/>
    <property type="match status" value="1"/>
</dbReference>